<evidence type="ECO:0000313" key="3">
    <source>
        <dbReference type="Proteomes" id="UP000699975"/>
    </source>
</evidence>
<proteinExistence type="predicted"/>
<keyword evidence="3" id="KW-1185">Reference proteome</keyword>
<dbReference type="Proteomes" id="UP000699975">
    <property type="component" value="Unassembled WGS sequence"/>
</dbReference>
<evidence type="ECO:0000313" key="2">
    <source>
        <dbReference type="EMBL" id="MBV7266159.1"/>
    </source>
</evidence>
<dbReference type="PROSITE" id="PS51257">
    <property type="entry name" value="PROKAR_LIPOPROTEIN"/>
    <property type="match status" value="1"/>
</dbReference>
<reference evidence="2 3" key="1">
    <citation type="submission" date="2021-04" db="EMBL/GenBank/DDBJ databases">
        <authorList>
            <person name="Pira H."/>
            <person name="Risdian C."/>
            <person name="Wink J."/>
        </authorList>
    </citation>
    <scope>NUCLEOTIDE SEQUENCE [LARGE SCALE GENOMIC DNA]</scope>
    <source>
        <strain evidence="2 3">WH131</strain>
    </source>
</reference>
<sequence>MEFRSRDVIVAAVFALGGCSAERASDDIGDRLLPEQAPLTEAEASATAILNAGVSAKIGDPNDPVKFLFDPLYDNHFGSLQPLDSGLIDRIVSGTPPYDGVDAVFVSHAHGDHFSARHLNRLLDAQPDVRMVAPVQAVEMMRGDDGWDPAFAARISGISLSNGEQAEPLTIAGANIEAFRSPHSGWPDRHADVHNITYRITARYAPGGTHRVMHLGDAGTNAQYFEPHSEFLSSSRTGLAIVPFWFLGEDEADSLIDETLNAESAAGMHVPVEEPAWLAGNGRRYFTEEGQSVTIPSVSE</sequence>
<protein>
    <submittedName>
        <fullName evidence="2">MBL fold metallo-hydrolase</fullName>
    </submittedName>
</protein>
<dbReference type="RefSeq" id="WP_218316788.1">
    <property type="nucleotide sequence ID" value="NZ_JAGSPB010000002.1"/>
</dbReference>
<organism evidence="2 3">
    <name type="scientific">Erythrobacter ani</name>
    <dbReference type="NCBI Taxonomy" id="2827235"/>
    <lineage>
        <taxon>Bacteria</taxon>
        <taxon>Pseudomonadati</taxon>
        <taxon>Pseudomonadota</taxon>
        <taxon>Alphaproteobacteria</taxon>
        <taxon>Sphingomonadales</taxon>
        <taxon>Erythrobacteraceae</taxon>
        <taxon>Erythrobacter/Porphyrobacter group</taxon>
        <taxon>Erythrobacter</taxon>
    </lineage>
</organism>
<dbReference type="EMBL" id="JAGSPB010000002">
    <property type="protein sequence ID" value="MBV7266159.1"/>
    <property type="molecule type" value="Genomic_DNA"/>
</dbReference>
<dbReference type="InterPro" id="IPR001279">
    <property type="entry name" value="Metallo-B-lactamas"/>
</dbReference>
<name>A0ABS6SME6_9SPHN</name>
<feature type="domain" description="Metallo-beta-lactamase" evidence="1">
    <location>
        <begin position="68"/>
        <end position="252"/>
    </location>
</feature>
<dbReference type="Pfam" id="PF12706">
    <property type="entry name" value="Lactamase_B_2"/>
    <property type="match status" value="1"/>
</dbReference>
<evidence type="ECO:0000259" key="1">
    <source>
        <dbReference type="Pfam" id="PF12706"/>
    </source>
</evidence>
<comment type="caution">
    <text evidence="2">The sequence shown here is derived from an EMBL/GenBank/DDBJ whole genome shotgun (WGS) entry which is preliminary data.</text>
</comment>
<gene>
    <name evidence="2" type="ORF">KCG45_08215</name>
</gene>
<accession>A0ABS6SME6</accession>